<feature type="region of interest" description="Disordered" evidence="1">
    <location>
        <begin position="8"/>
        <end position="73"/>
    </location>
</feature>
<organism evidence="2 3">
    <name type="scientific">Cocos nucifera</name>
    <name type="common">Coconut palm</name>
    <dbReference type="NCBI Taxonomy" id="13894"/>
    <lineage>
        <taxon>Eukaryota</taxon>
        <taxon>Viridiplantae</taxon>
        <taxon>Streptophyta</taxon>
        <taxon>Embryophyta</taxon>
        <taxon>Tracheophyta</taxon>
        <taxon>Spermatophyta</taxon>
        <taxon>Magnoliopsida</taxon>
        <taxon>Liliopsida</taxon>
        <taxon>Arecaceae</taxon>
        <taxon>Arecoideae</taxon>
        <taxon>Cocoseae</taxon>
        <taxon>Attaleinae</taxon>
        <taxon>Cocos</taxon>
    </lineage>
</organism>
<gene>
    <name evidence="2" type="ORF">COCNU_08G000400</name>
</gene>
<dbReference type="Proteomes" id="UP000797356">
    <property type="component" value="Chromosome 8"/>
</dbReference>
<comment type="caution">
    <text evidence="2">The sequence shown here is derived from an EMBL/GenBank/DDBJ whole genome shotgun (WGS) entry which is preliminary data.</text>
</comment>
<feature type="compositionally biased region" description="Low complexity" evidence="1">
    <location>
        <begin position="106"/>
        <end position="116"/>
    </location>
</feature>
<evidence type="ECO:0000313" key="2">
    <source>
        <dbReference type="EMBL" id="KAG1358594.1"/>
    </source>
</evidence>
<accession>A0A8K0IGL5</accession>
<protein>
    <submittedName>
        <fullName evidence="2">Putative WAS/WASL-interacting protein family member 3-like</fullName>
    </submittedName>
</protein>
<keyword evidence="3" id="KW-1185">Reference proteome</keyword>
<feature type="compositionally biased region" description="Low complexity" evidence="1">
    <location>
        <begin position="14"/>
        <end position="23"/>
    </location>
</feature>
<feature type="compositionally biased region" description="Polar residues" evidence="1">
    <location>
        <begin position="58"/>
        <end position="70"/>
    </location>
</feature>
<evidence type="ECO:0000313" key="3">
    <source>
        <dbReference type="Proteomes" id="UP000797356"/>
    </source>
</evidence>
<feature type="compositionally biased region" description="Basic and acidic residues" evidence="1">
    <location>
        <begin position="141"/>
        <end position="165"/>
    </location>
</feature>
<reference evidence="2" key="2">
    <citation type="submission" date="2019-07" db="EMBL/GenBank/DDBJ databases">
        <authorList>
            <person name="Yang Y."/>
            <person name="Bocs S."/>
            <person name="Baudouin L."/>
        </authorList>
    </citation>
    <scope>NUCLEOTIDE SEQUENCE</scope>
    <source>
        <tissue evidence="2">Spear leaf of Hainan Tall coconut</tissue>
    </source>
</reference>
<dbReference type="EMBL" id="CM017879">
    <property type="protein sequence ID" value="KAG1358594.1"/>
    <property type="molecule type" value="Genomic_DNA"/>
</dbReference>
<proteinExistence type="predicted"/>
<name>A0A8K0IGL5_COCNU</name>
<evidence type="ECO:0000256" key="1">
    <source>
        <dbReference type="SAM" id="MobiDB-lite"/>
    </source>
</evidence>
<feature type="compositionally biased region" description="Basic and acidic residues" evidence="1">
    <location>
        <begin position="95"/>
        <end position="105"/>
    </location>
</feature>
<dbReference type="AlphaFoldDB" id="A0A8K0IGL5"/>
<reference evidence="2" key="1">
    <citation type="journal article" date="2017" name="Gigascience">
        <title>The genome draft of coconut (Cocos nucifera).</title>
        <authorList>
            <person name="Xiao Y."/>
            <person name="Xu P."/>
            <person name="Fan H."/>
            <person name="Baudouin L."/>
            <person name="Xia W."/>
            <person name="Bocs S."/>
            <person name="Xu J."/>
            <person name="Li Q."/>
            <person name="Guo A."/>
            <person name="Zhou L."/>
            <person name="Li J."/>
            <person name="Wu Y."/>
            <person name="Ma Z."/>
            <person name="Armero A."/>
            <person name="Issali A.E."/>
            <person name="Liu N."/>
            <person name="Peng M."/>
            <person name="Yang Y."/>
        </authorList>
    </citation>
    <scope>NUCLEOTIDE SEQUENCE</scope>
    <source>
        <tissue evidence="2">Spear leaf of Hainan Tall coconut</tissue>
    </source>
</reference>
<sequence>MVLRCSEIDKTQKPAPAAATAGPSFSVPFKNPTLRWGSTRIMRCQPVSDDRRPPPPTSYQTRNDSSTSCGRFSFPFKNPTLRWGSTRLMCCQPVSDHRDPTDRRPSSASPSSPPISHQTKNDPTPPPGRPRLVIRISCRTQAKDPERDGPRAPEERRDHRQETRKAATGGAPLEIARPVAGPVTGTLRSRACSQGEEGIFPGSELPKIITAGLYSLR</sequence>
<feature type="region of interest" description="Disordered" evidence="1">
    <location>
        <begin position="94"/>
        <end position="181"/>
    </location>
</feature>